<evidence type="ECO:0000313" key="4">
    <source>
        <dbReference type="Proteomes" id="UP001163828"/>
    </source>
</evidence>
<comment type="caution">
    <text evidence="3">The sequence shown here is derived from an EMBL/GenBank/DDBJ whole genome shotgun (WGS) entry which is preliminary data.</text>
</comment>
<dbReference type="Proteomes" id="UP001163828">
    <property type="component" value="Unassembled WGS sequence"/>
</dbReference>
<evidence type="ECO:0000259" key="2">
    <source>
        <dbReference type="Pfam" id="PF14200"/>
    </source>
</evidence>
<dbReference type="EMBL" id="MU791244">
    <property type="protein sequence ID" value="KAJ3991011.1"/>
    <property type="molecule type" value="Genomic_DNA"/>
</dbReference>
<evidence type="ECO:0000256" key="1">
    <source>
        <dbReference type="SAM" id="MobiDB-lite"/>
    </source>
</evidence>
<gene>
    <name evidence="3" type="ORF">F5050DRAFT_1876362</name>
</gene>
<protein>
    <recommendedName>
        <fullName evidence="2">Ricin B lectin domain-containing protein</fullName>
    </recommendedName>
</protein>
<proteinExistence type="predicted"/>
<dbReference type="InterPro" id="IPR000772">
    <property type="entry name" value="Ricin_B_lectin"/>
</dbReference>
<organism evidence="3 4">
    <name type="scientific">Lentinula boryana</name>
    <dbReference type="NCBI Taxonomy" id="40481"/>
    <lineage>
        <taxon>Eukaryota</taxon>
        <taxon>Fungi</taxon>
        <taxon>Dikarya</taxon>
        <taxon>Basidiomycota</taxon>
        <taxon>Agaricomycotina</taxon>
        <taxon>Agaricomycetes</taxon>
        <taxon>Agaricomycetidae</taxon>
        <taxon>Agaricales</taxon>
        <taxon>Marasmiineae</taxon>
        <taxon>Omphalotaceae</taxon>
        <taxon>Lentinula</taxon>
    </lineage>
</organism>
<dbReference type="CDD" id="cd23422">
    <property type="entry name" value="beta-trefoil_Ricin_MPL_CNL"/>
    <property type="match status" value="1"/>
</dbReference>
<name>A0ABQ8PX67_9AGAR</name>
<reference evidence="3" key="1">
    <citation type="submission" date="2022-08" db="EMBL/GenBank/DDBJ databases">
        <authorList>
            <consortium name="DOE Joint Genome Institute"/>
            <person name="Min B."/>
            <person name="Riley R."/>
            <person name="Sierra-Patev S."/>
            <person name="Naranjo-Ortiz M."/>
            <person name="Looney B."/>
            <person name="Konkel Z."/>
            <person name="Slot J.C."/>
            <person name="Sakamoto Y."/>
            <person name="Steenwyk J.L."/>
            <person name="Rokas A."/>
            <person name="Carro J."/>
            <person name="Camarero S."/>
            <person name="Ferreira P."/>
            <person name="Molpeceres G."/>
            <person name="Ruiz-Duenas F.J."/>
            <person name="Serrano A."/>
            <person name="Henrissat B."/>
            <person name="Drula E."/>
            <person name="Hughes K.W."/>
            <person name="Mata J.L."/>
            <person name="Ishikawa N.K."/>
            <person name="Vargas-Isla R."/>
            <person name="Ushijima S."/>
            <person name="Smith C.A."/>
            <person name="Ahrendt S."/>
            <person name="Andreopoulos W."/>
            <person name="He G."/>
            <person name="Labutti K."/>
            <person name="Lipzen A."/>
            <person name="Ng V."/>
            <person name="Sandor L."/>
            <person name="Barry K."/>
            <person name="Martinez A.T."/>
            <person name="Xiao Y."/>
            <person name="Gibbons J.G."/>
            <person name="Terashima K."/>
            <person name="Hibbett D.S."/>
            <person name="Grigoriev I.V."/>
        </authorList>
    </citation>
    <scope>NUCLEOTIDE SEQUENCE</scope>
    <source>
        <strain evidence="3">TFB10827</strain>
    </source>
</reference>
<keyword evidence="4" id="KW-1185">Reference proteome</keyword>
<dbReference type="Pfam" id="PF14200">
    <property type="entry name" value="RicinB_lectin_2"/>
    <property type="match status" value="1"/>
</dbReference>
<feature type="domain" description="Ricin B lectin" evidence="2">
    <location>
        <begin position="51"/>
        <end position="115"/>
    </location>
</feature>
<sequence>MWRMPKKKKKPYTRRGSVLVPNFLHSHPLPFTLPLLSVPHLLRFMNPHCLKPGTYCLTNLQSHTALDLSEGDGRTLIGWTQHNKPNQQFIFTPLGHGGGYLIQNAWNSNYVTVEDGICTGISVVGSGFPATWAIEEIDYEKHDITGLTGNCFRIRWPNSRYVVDMEGYGCDKDGTRIQLAYEQYPVHPCQVWRFEEVESSVALLTRDLGHDLTGDLSNSGSDSESNWEGSGQDGENDIDSENDSDDEFHDASEDGLEISLLQVELPNSRDAEHHLRKTTGDVILRTVENDSERCKTRLRKTWSTSTTMTTTTVFAASRKDMLEKVL</sequence>
<dbReference type="InterPro" id="IPR035992">
    <property type="entry name" value="Ricin_B-like_lectins"/>
</dbReference>
<feature type="compositionally biased region" description="Acidic residues" evidence="1">
    <location>
        <begin position="234"/>
        <end position="250"/>
    </location>
</feature>
<dbReference type="SUPFAM" id="SSF50370">
    <property type="entry name" value="Ricin B-like lectins"/>
    <property type="match status" value="1"/>
</dbReference>
<accession>A0ABQ8PX67</accession>
<feature type="region of interest" description="Disordered" evidence="1">
    <location>
        <begin position="214"/>
        <end position="250"/>
    </location>
</feature>
<evidence type="ECO:0000313" key="3">
    <source>
        <dbReference type="EMBL" id="KAJ3991011.1"/>
    </source>
</evidence>
<feature type="compositionally biased region" description="Polar residues" evidence="1">
    <location>
        <begin position="215"/>
        <end position="229"/>
    </location>
</feature>
<dbReference type="Gene3D" id="2.80.10.50">
    <property type="match status" value="1"/>
</dbReference>